<proteinExistence type="predicted"/>
<dbReference type="Proteomes" id="UP000250241">
    <property type="component" value="Chromosome"/>
</dbReference>
<dbReference type="KEGG" id="raj:RA11412_2182"/>
<evidence type="ECO:0000313" key="2">
    <source>
        <dbReference type="Proteomes" id="UP000250241"/>
    </source>
</evidence>
<dbReference type="PANTHER" id="PTHR47704:SF1">
    <property type="entry name" value="POTASSIUM TRANSPORTER KIMA"/>
    <property type="match status" value="1"/>
</dbReference>
<protein>
    <recommendedName>
        <fullName evidence="3">Integral membrane protein</fullName>
    </recommendedName>
</protein>
<dbReference type="EMBL" id="AP017895">
    <property type="protein sequence ID" value="BAV88481.1"/>
    <property type="molecule type" value="Genomic_DNA"/>
</dbReference>
<dbReference type="AlphaFoldDB" id="A0A2Z5R1X9"/>
<dbReference type="PANTHER" id="PTHR47704">
    <property type="entry name" value="POTASSIUM TRANSPORTER KIMA"/>
    <property type="match status" value="1"/>
</dbReference>
<gene>
    <name evidence="1" type="ORF">RA11412_2182</name>
</gene>
<keyword evidence="2" id="KW-1185">Reference proteome</keyword>
<name>A0A2Z5R1X9_9MICC</name>
<evidence type="ECO:0008006" key="3">
    <source>
        <dbReference type="Google" id="ProtNLM"/>
    </source>
</evidence>
<evidence type="ECO:0000313" key="1">
    <source>
        <dbReference type="EMBL" id="BAV88481.1"/>
    </source>
</evidence>
<sequence>MRRALTGGPVDSRQLAATSLPKRYALPLLGSDGISSVAYAADEVILILAVAGAGALTYSPWVGFAIAVVGLVIVEPTGITSGRSQLRAISPWYAANWAAARPWCWAPPCCWTMCSR</sequence>
<accession>A0A2Z5R1X9</accession>
<organism evidence="1 2">
    <name type="scientific">Rothia aeria</name>
    <dbReference type="NCBI Taxonomy" id="172042"/>
    <lineage>
        <taxon>Bacteria</taxon>
        <taxon>Bacillati</taxon>
        <taxon>Actinomycetota</taxon>
        <taxon>Actinomycetes</taxon>
        <taxon>Micrococcales</taxon>
        <taxon>Micrococcaceae</taxon>
        <taxon>Rothia</taxon>
    </lineage>
</organism>
<reference evidence="1 2" key="1">
    <citation type="submission" date="2016-10" db="EMBL/GenBank/DDBJ databases">
        <title>Genome sequence of Rothia aeria strain JCM11412.</title>
        <authorList>
            <person name="Nambu T."/>
        </authorList>
    </citation>
    <scope>NUCLEOTIDE SEQUENCE [LARGE SCALE GENOMIC DNA]</scope>
    <source>
        <strain evidence="1 2">JCM 11412</strain>
    </source>
</reference>
<dbReference type="InterPro" id="IPR053153">
    <property type="entry name" value="APC_K+_Transporter"/>
</dbReference>